<name>A0A382P4E1_9ZZZZ</name>
<dbReference type="EMBL" id="UINC01104371">
    <property type="protein sequence ID" value="SVC67465.1"/>
    <property type="molecule type" value="Genomic_DNA"/>
</dbReference>
<protein>
    <submittedName>
        <fullName evidence="1">Uncharacterized protein</fullName>
    </submittedName>
</protein>
<sequence length="117" mass="13739">MTEDVDARLKRLAREGLIGKDEYALFLKTMKDLEADKKPNPKQRMMIIRIFDKMLGLIMGDKVVYQKILQTVKKGKRDKEKVKEETFRSTHTIFVHEGIEYYVTAEKEIIEVPSSFE</sequence>
<accession>A0A382P4E1</accession>
<organism evidence="1">
    <name type="scientific">marine metagenome</name>
    <dbReference type="NCBI Taxonomy" id="408172"/>
    <lineage>
        <taxon>unclassified sequences</taxon>
        <taxon>metagenomes</taxon>
        <taxon>ecological metagenomes</taxon>
    </lineage>
</organism>
<proteinExistence type="predicted"/>
<reference evidence="1" key="1">
    <citation type="submission" date="2018-05" db="EMBL/GenBank/DDBJ databases">
        <authorList>
            <person name="Lanie J.A."/>
            <person name="Ng W.-L."/>
            <person name="Kazmierczak K.M."/>
            <person name="Andrzejewski T.M."/>
            <person name="Davidsen T.M."/>
            <person name="Wayne K.J."/>
            <person name="Tettelin H."/>
            <person name="Glass J.I."/>
            <person name="Rusch D."/>
            <person name="Podicherti R."/>
            <person name="Tsui H.-C.T."/>
            <person name="Winkler M.E."/>
        </authorList>
    </citation>
    <scope>NUCLEOTIDE SEQUENCE</scope>
</reference>
<gene>
    <name evidence="1" type="ORF">METZ01_LOCUS320319</name>
</gene>
<evidence type="ECO:0000313" key="1">
    <source>
        <dbReference type="EMBL" id="SVC67465.1"/>
    </source>
</evidence>
<dbReference type="AlphaFoldDB" id="A0A382P4E1"/>